<proteinExistence type="inferred from homology"/>
<dbReference type="PANTHER" id="PTHR43787">
    <property type="entry name" value="FEMO COFACTOR BIOSYNTHESIS PROTEIN NIFB-RELATED"/>
    <property type="match status" value="1"/>
</dbReference>
<keyword evidence="12" id="KW-0456">Lyase</keyword>
<evidence type="ECO:0000256" key="5">
    <source>
        <dbReference type="ARBA" id="ARBA00021702"/>
    </source>
</evidence>
<evidence type="ECO:0000256" key="11">
    <source>
        <dbReference type="ARBA" id="ARBA00023231"/>
    </source>
</evidence>
<name>A0A7C3H1N5_9BACT</name>
<evidence type="ECO:0000256" key="3">
    <source>
        <dbReference type="ARBA" id="ARBA00005155"/>
    </source>
</evidence>
<feature type="domain" description="Radical SAM core" evidence="15">
    <location>
        <begin position="12"/>
        <end position="251"/>
    </location>
</feature>
<evidence type="ECO:0000256" key="8">
    <source>
        <dbReference type="ARBA" id="ARBA00022723"/>
    </source>
</evidence>
<evidence type="ECO:0000256" key="1">
    <source>
        <dbReference type="ARBA" id="ARBA00001966"/>
    </source>
</evidence>
<evidence type="ECO:0000256" key="6">
    <source>
        <dbReference type="ARBA" id="ARBA00022485"/>
    </source>
</evidence>
<dbReference type="Proteomes" id="UP000886043">
    <property type="component" value="Unassembled WGS sequence"/>
</dbReference>
<dbReference type="GO" id="GO:0046872">
    <property type="term" value="F:metal ion binding"/>
    <property type="evidence" value="ECO:0007669"/>
    <property type="project" value="UniProtKB-KW"/>
</dbReference>
<dbReference type="EMBL" id="DRMH01000097">
    <property type="protein sequence ID" value="HFC98246.1"/>
    <property type="molecule type" value="Genomic_DNA"/>
</dbReference>
<evidence type="ECO:0000259" key="15">
    <source>
        <dbReference type="PROSITE" id="PS51918"/>
    </source>
</evidence>
<dbReference type="SUPFAM" id="SSF102114">
    <property type="entry name" value="Radical SAM enzymes"/>
    <property type="match status" value="1"/>
</dbReference>
<dbReference type="GO" id="GO:0016829">
    <property type="term" value="F:lyase activity"/>
    <property type="evidence" value="ECO:0007669"/>
    <property type="project" value="UniProtKB-KW"/>
</dbReference>
<dbReference type="Pfam" id="PF04055">
    <property type="entry name" value="Radical_SAM"/>
    <property type="match status" value="1"/>
</dbReference>
<comment type="caution">
    <text evidence="16">The sequence shown here is derived from an EMBL/GenBank/DDBJ whole genome shotgun (WGS) entry which is preliminary data.</text>
</comment>
<keyword evidence="8" id="KW-0479">Metal-binding</keyword>
<evidence type="ECO:0000256" key="9">
    <source>
        <dbReference type="ARBA" id="ARBA00023004"/>
    </source>
</evidence>
<dbReference type="UniPathway" id="UPA00782"/>
<evidence type="ECO:0000256" key="4">
    <source>
        <dbReference type="ARBA" id="ARBA00006804"/>
    </source>
</evidence>
<keyword evidence="6" id="KW-0004">4Fe-4S</keyword>
<keyword evidence="10" id="KW-0411">Iron-sulfur</keyword>
<protein>
    <recommendedName>
        <fullName evidence="5">FeMo cofactor biosynthesis protein NifB</fullName>
    </recommendedName>
    <alternativeName>
        <fullName evidence="14">Nitrogenase cofactor maturase NifB</fullName>
    </alternativeName>
    <alternativeName>
        <fullName evidence="13">Radical SAM assemblase NifB</fullName>
    </alternativeName>
</protein>
<dbReference type="GO" id="GO:0051539">
    <property type="term" value="F:4 iron, 4 sulfur cluster binding"/>
    <property type="evidence" value="ECO:0007669"/>
    <property type="project" value="UniProtKB-KW"/>
</dbReference>
<comment type="function">
    <text evidence="2">Involved in the biosynthesis of the iron-molybdenum cofactor (FeMo-co or M-cluster) found in the dinitrogenase enzyme of the nitrogenase complex in nitrogen-fixing microorganisms. NifB catalyzes the crucial step of radical SAM-dependent carbide insertion that occurs concomitant with the insertion of a 9th sulfur and the rearrangement/coupling of two [4Fe-4S] clusters into a [8Fe-9S-C] cluster, the precursor to the M-cluster.</text>
</comment>
<evidence type="ECO:0000256" key="7">
    <source>
        <dbReference type="ARBA" id="ARBA00022691"/>
    </source>
</evidence>
<dbReference type="InterPro" id="IPR006638">
    <property type="entry name" value="Elp3/MiaA/NifB-like_rSAM"/>
</dbReference>
<keyword evidence="11" id="KW-0535">Nitrogen fixation</keyword>
<accession>A0A7C3H1N5</accession>
<evidence type="ECO:0000256" key="10">
    <source>
        <dbReference type="ARBA" id="ARBA00023014"/>
    </source>
</evidence>
<dbReference type="InterPro" id="IPR007197">
    <property type="entry name" value="rSAM"/>
</dbReference>
<comment type="cofactor">
    <cofactor evidence="1">
        <name>[4Fe-4S] cluster</name>
        <dbReference type="ChEBI" id="CHEBI:49883"/>
    </cofactor>
</comment>
<dbReference type="PROSITE" id="PS51918">
    <property type="entry name" value="RADICAL_SAM"/>
    <property type="match status" value="1"/>
</dbReference>
<evidence type="ECO:0000256" key="14">
    <source>
        <dbReference type="ARBA" id="ARBA00032102"/>
    </source>
</evidence>
<keyword evidence="9" id="KW-0408">Iron</keyword>
<sequence length="276" mass="30705">MIRHPCFDEKAHRQVGRLHLPVAPRCNIRCAYCDRRYPCVSENRPGAARRVISPEEAPEYVETALALEPRIEIVGVAGPGEPLANEETLEALSRVRERFPGLNFCVSTNGLLLEERLSDLLSLGVRFLTVTINAATVRTAEMLYLWIHHRGRRLSGREAAEVLLSRQLEGLSAAAAAGLRIKVNTVLVPGVNDTEVAEIARRAWEAGAQLMNIIPLIPLGYFRDRRAPTEAEIRWARRLASRFLPQFLSCRRCRADAAGVPGQGDTLQDILWVAMG</sequence>
<organism evidence="16">
    <name type="scientific">Thermosulfurimonas dismutans</name>
    <dbReference type="NCBI Taxonomy" id="999894"/>
    <lineage>
        <taxon>Bacteria</taxon>
        <taxon>Pseudomonadati</taxon>
        <taxon>Thermodesulfobacteriota</taxon>
        <taxon>Thermodesulfobacteria</taxon>
        <taxon>Thermodesulfobacteriales</taxon>
        <taxon>Thermodesulfobacteriaceae</taxon>
        <taxon>Thermosulfurimonas</taxon>
    </lineage>
</organism>
<dbReference type="AlphaFoldDB" id="A0A7C3H1N5"/>
<comment type="similarity">
    <text evidence="4">Belongs to the radical SAM superfamily. NifB family.</text>
</comment>
<comment type="pathway">
    <text evidence="3">Cofactor biosynthesis; Fe-Mo cofactor biosynthesis.</text>
</comment>
<dbReference type="SFLD" id="SFLDS00029">
    <property type="entry name" value="Radical_SAM"/>
    <property type="match status" value="1"/>
</dbReference>
<dbReference type="GO" id="GO:0032324">
    <property type="term" value="P:molybdopterin cofactor biosynthetic process"/>
    <property type="evidence" value="ECO:0007669"/>
    <property type="project" value="UniProtKB-ARBA"/>
</dbReference>
<evidence type="ECO:0000256" key="2">
    <source>
        <dbReference type="ARBA" id="ARBA00003522"/>
    </source>
</evidence>
<dbReference type="CDD" id="cd01335">
    <property type="entry name" value="Radical_SAM"/>
    <property type="match status" value="1"/>
</dbReference>
<evidence type="ECO:0000313" key="16">
    <source>
        <dbReference type="EMBL" id="HFC98246.1"/>
    </source>
</evidence>
<gene>
    <name evidence="16" type="ORF">ENJ40_07305</name>
</gene>
<dbReference type="PANTHER" id="PTHR43787:SF13">
    <property type="entry name" value="FEMO COFACTOR BIOSYNTHESIS PROTEIN NIFB"/>
    <property type="match status" value="1"/>
</dbReference>
<evidence type="ECO:0000256" key="12">
    <source>
        <dbReference type="ARBA" id="ARBA00023239"/>
    </source>
</evidence>
<dbReference type="InterPro" id="IPR000385">
    <property type="entry name" value="MoaA_NifB_PqqE_Fe-S-bd_CS"/>
</dbReference>
<reference evidence="16" key="1">
    <citation type="journal article" date="2020" name="mSystems">
        <title>Genome- and Community-Level Interaction Insights into Carbon Utilization and Element Cycling Functions of Hydrothermarchaeota in Hydrothermal Sediment.</title>
        <authorList>
            <person name="Zhou Z."/>
            <person name="Liu Y."/>
            <person name="Xu W."/>
            <person name="Pan J."/>
            <person name="Luo Z.H."/>
            <person name="Li M."/>
        </authorList>
    </citation>
    <scope>NUCLEOTIDE SEQUENCE [LARGE SCALE GENOMIC DNA]</scope>
    <source>
        <strain evidence="16">HyVt-483</strain>
    </source>
</reference>
<dbReference type="SFLD" id="SFLDG01067">
    <property type="entry name" value="SPASM/twitch_domain_containing"/>
    <property type="match status" value="1"/>
</dbReference>
<dbReference type="Gene3D" id="3.20.20.70">
    <property type="entry name" value="Aldolase class I"/>
    <property type="match status" value="1"/>
</dbReference>
<dbReference type="InterPro" id="IPR013785">
    <property type="entry name" value="Aldolase_TIM"/>
</dbReference>
<keyword evidence="7" id="KW-0949">S-adenosyl-L-methionine</keyword>
<evidence type="ECO:0000256" key="13">
    <source>
        <dbReference type="ARBA" id="ARBA00030926"/>
    </source>
</evidence>
<dbReference type="InterPro" id="IPR058240">
    <property type="entry name" value="rSAM_sf"/>
</dbReference>
<dbReference type="SMART" id="SM00729">
    <property type="entry name" value="Elp3"/>
    <property type="match status" value="1"/>
</dbReference>
<dbReference type="PROSITE" id="PS01305">
    <property type="entry name" value="MOAA_NIFB_PQQE"/>
    <property type="match status" value="1"/>
</dbReference>